<evidence type="ECO:0000313" key="2">
    <source>
        <dbReference type="Proteomes" id="UP000194948"/>
    </source>
</evidence>
<keyword evidence="2" id="KW-1185">Reference proteome</keyword>
<name>A0AAQ3W8I6_9ENTE</name>
<dbReference type="EMBL" id="CP147244">
    <property type="protein sequence ID" value="WYK00557.1"/>
    <property type="molecule type" value="Genomic_DNA"/>
</dbReference>
<evidence type="ECO:0000313" key="1">
    <source>
        <dbReference type="EMBL" id="WYK00557.1"/>
    </source>
</evidence>
<dbReference type="RefSeq" id="WP_212637416.1">
    <property type="nucleotide sequence ID" value="NZ_CP147244.1"/>
</dbReference>
<protein>
    <recommendedName>
        <fullName evidence="3">Nucleoside 2-deoxyribosyltransferase</fullName>
    </recommendedName>
</protein>
<reference evidence="2" key="1">
    <citation type="submission" date="2017-05" db="EMBL/GenBank/DDBJ databases">
        <title>The Genome Sequence of EEnterococcus faecalis 9F2_4866.</title>
        <authorList>
            <consortium name="The Broad Institute Genomics Platform"/>
            <consortium name="The Broad Institute Genomic Center for Infectious Diseases"/>
            <person name="Earl A."/>
            <person name="Manson A."/>
            <person name="Schwartman J."/>
            <person name="Gilmore M."/>
            <person name="Abouelleil A."/>
            <person name="Cao P."/>
            <person name="Chapman S."/>
            <person name="Cusick C."/>
            <person name="Shea T."/>
            <person name="Young S."/>
            <person name="Neafsey D."/>
            <person name="Nusbaum C."/>
            <person name="Birren B."/>
        </authorList>
    </citation>
    <scope>NUCLEOTIDE SEQUENCE [LARGE SCALE GENOMIC DNA]</scope>
    <source>
        <strain evidence="2">7F3_DIV0205</strain>
    </source>
</reference>
<reference evidence="1 2" key="2">
    <citation type="submission" date="2024-03" db="EMBL/GenBank/DDBJ databases">
        <title>The Genome Sequence of Enterococcus sp. DIV0205d.</title>
        <authorList>
            <consortium name="The Broad Institute Genomics Platform"/>
            <consortium name="The Broad Institute Microbial Omics Core"/>
            <consortium name="The Broad Institute Genomic Center for Infectious Diseases"/>
            <person name="Earl A."/>
            <person name="Manson A."/>
            <person name="Gilmore M."/>
            <person name="Schwartman J."/>
            <person name="Shea T."/>
            <person name="Abouelleil A."/>
            <person name="Cao P."/>
            <person name="Chapman S."/>
            <person name="Cusick C."/>
            <person name="Young S."/>
            <person name="Neafsey D."/>
            <person name="Nusbaum C."/>
            <person name="Birren B."/>
        </authorList>
    </citation>
    <scope>NUCLEOTIDE SEQUENCE [LARGE SCALE GENOMIC DNA]</scope>
    <source>
        <strain evidence="1 2">7F3_DIV0205</strain>
    </source>
</reference>
<accession>A0AAQ3W8I6</accession>
<evidence type="ECO:0008006" key="3">
    <source>
        <dbReference type="Google" id="ProtNLM"/>
    </source>
</evidence>
<organism evidence="1 2">
    <name type="scientific">Candidatus Enterococcus palustris</name>
    <dbReference type="NCBI Taxonomy" id="1834189"/>
    <lineage>
        <taxon>Bacteria</taxon>
        <taxon>Bacillati</taxon>
        <taxon>Bacillota</taxon>
        <taxon>Bacilli</taxon>
        <taxon>Lactobacillales</taxon>
        <taxon>Enterococcaceae</taxon>
        <taxon>Enterococcus</taxon>
    </lineage>
</organism>
<gene>
    <name evidence="1" type="ORF">A5821_001655</name>
</gene>
<dbReference type="Proteomes" id="UP000194948">
    <property type="component" value="Chromosome"/>
</dbReference>
<sequence length="105" mass="12098">MDNIKVITLCGSIKFMKEFRQTEAMLTRMGFAVITPFFFEQGEEVEVTKEEALLLGKIHYKKIAIADEIFVIDVDGYIGESTKKEIEYAKLNNKNISYYSNRSTL</sequence>
<dbReference type="AlphaFoldDB" id="A0AAQ3W8I6"/>
<proteinExistence type="predicted"/>